<comment type="caution">
    <text evidence="1">The sequence shown here is derived from an EMBL/GenBank/DDBJ whole genome shotgun (WGS) entry which is preliminary data.</text>
</comment>
<accession>A0AAV4T8Y5</accession>
<proteinExistence type="predicted"/>
<evidence type="ECO:0000313" key="2">
    <source>
        <dbReference type="Proteomes" id="UP001054945"/>
    </source>
</evidence>
<protein>
    <submittedName>
        <fullName evidence="1">Uncharacterized protein</fullName>
    </submittedName>
</protein>
<reference evidence="1 2" key="1">
    <citation type="submission" date="2021-06" db="EMBL/GenBank/DDBJ databases">
        <title>Caerostris extrusa draft genome.</title>
        <authorList>
            <person name="Kono N."/>
            <person name="Arakawa K."/>
        </authorList>
    </citation>
    <scope>NUCLEOTIDE SEQUENCE [LARGE SCALE GENOMIC DNA]</scope>
</reference>
<name>A0AAV4T8Y5_CAEEX</name>
<dbReference type="Proteomes" id="UP001054945">
    <property type="component" value="Unassembled WGS sequence"/>
</dbReference>
<organism evidence="1 2">
    <name type="scientific">Caerostris extrusa</name>
    <name type="common">Bark spider</name>
    <name type="synonym">Caerostris bankana</name>
    <dbReference type="NCBI Taxonomy" id="172846"/>
    <lineage>
        <taxon>Eukaryota</taxon>
        <taxon>Metazoa</taxon>
        <taxon>Ecdysozoa</taxon>
        <taxon>Arthropoda</taxon>
        <taxon>Chelicerata</taxon>
        <taxon>Arachnida</taxon>
        <taxon>Araneae</taxon>
        <taxon>Araneomorphae</taxon>
        <taxon>Entelegynae</taxon>
        <taxon>Araneoidea</taxon>
        <taxon>Araneidae</taxon>
        <taxon>Caerostris</taxon>
    </lineage>
</organism>
<dbReference type="EMBL" id="BPLR01010738">
    <property type="protein sequence ID" value="GIY41664.1"/>
    <property type="molecule type" value="Genomic_DNA"/>
</dbReference>
<gene>
    <name evidence="1" type="ORF">CEXT_164731</name>
</gene>
<keyword evidence="2" id="KW-1185">Reference proteome</keyword>
<sequence length="92" mass="10388">MGLPHGSASSSSLFNIYVNDLIKILKTTGNFRACMIADVLDYGQRHVASEFELYFDNTNLDNSDNTKYLSVPLDNKLSFLEPINLTKRNVEK</sequence>
<dbReference type="AlphaFoldDB" id="A0AAV4T8Y5"/>
<evidence type="ECO:0000313" key="1">
    <source>
        <dbReference type="EMBL" id="GIY41664.1"/>
    </source>
</evidence>